<dbReference type="EMBL" id="CM056742">
    <property type="protein sequence ID" value="KAJ8681407.1"/>
    <property type="molecule type" value="Genomic_DNA"/>
</dbReference>
<evidence type="ECO:0000313" key="1">
    <source>
        <dbReference type="EMBL" id="KAJ8681407.1"/>
    </source>
</evidence>
<dbReference type="Proteomes" id="UP001239111">
    <property type="component" value="Chromosome 2"/>
</dbReference>
<gene>
    <name evidence="1" type="ORF">QAD02_017194</name>
</gene>
<comment type="caution">
    <text evidence="1">The sequence shown here is derived from an EMBL/GenBank/DDBJ whole genome shotgun (WGS) entry which is preliminary data.</text>
</comment>
<evidence type="ECO:0000313" key="2">
    <source>
        <dbReference type="Proteomes" id="UP001239111"/>
    </source>
</evidence>
<proteinExistence type="predicted"/>
<accession>A0ACC2PD90</accession>
<sequence length="371" mass="39627">MCVDARGAELSPVFWTDMQGYQQLDLSIASNASTANTSTTSCSNVGFSGAKLQCSATAMPPYQLSPPHSPSESLLHSKSPDSKVGSAASASQSPHSQIPMDPNIRRYRTAFTRDQLNRLEKEFLRENYVSRPRRCELAADLNLPESTIKVWFQNRRMKDKRQRMALVWPYPMYTDPALAGAILAAASAASQLQPSPTAASAYPGHSPTPHSPHGHHPHHLGSYAAYYAAARYSPYAAAAAAALHRPHPTSPISPTTPTSAVPPLHLATGFPGPAGYGCSPIGSPISPTTPLSHALLAQPQPPQLSPAHSDASSSNDCSPVEGKKQGTAALLRGSVSYPSHLQFAPVMAPTPTKLEPPKLFQPYKNDISERA</sequence>
<keyword evidence="2" id="KW-1185">Reference proteome</keyword>
<reference evidence="1" key="1">
    <citation type="submission" date="2023-04" db="EMBL/GenBank/DDBJ databases">
        <title>A chromosome-level genome assembly of the parasitoid wasp Eretmocerus hayati.</title>
        <authorList>
            <person name="Zhong Y."/>
            <person name="Liu S."/>
            <person name="Liu Y."/>
        </authorList>
    </citation>
    <scope>NUCLEOTIDE SEQUENCE</scope>
    <source>
        <strain evidence="1">ZJU_SS_LIU_2023</strain>
    </source>
</reference>
<protein>
    <submittedName>
        <fullName evidence="1">Uncharacterized protein</fullName>
    </submittedName>
</protein>
<organism evidence="1 2">
    <name type="scientific">Eretmocerus hayati</name>
    <dbReference type="NCBI Taxonomy" id="131215"/>
    <lineage>
        <taxon>Eukaryota</taxon>
        <taxon>Metazoa</taxon>
        <taxon>Ecdysozoa</taxon>
        <taxon>Arthropoda</taxon>
        <taxon>Hexapoda</taxon>
        <taxon>Insecta</taxon>
        <taxon>Pterygota</taxon>
        <taxon>Neoptera</taxon>
        <taxon>Endopterygota</taxon>
        <taxon>Hymenoptera</taxon>
        <taxon>Apocrita</taxon>
        <taxon>Proctotrupomorpha</taxon>
        <taxon>Chalcidoidea</taxon>
        <taxon>Aphelinidae</taxon>
        <taxon>Aphelininae</taxon>
        <taxon>Eretmocerus</taxon>
    </lineage>
</organism>
<name>A0ACC2PD90_9HYME</name>